<dbReference type="GO" id="GO:0070038">
    <property type="term" value="F:rRNA (pseudouridine-N3-)-methyltransferase activity"/>
    <property type="evidence" value="ECO:0007669"/>
    <property type="project" value="UniProtKB-UniRule"/>
</dbReference>
<comment type="subcellular location">
    <subcellularLocation>
        <location evidence="5">Cytoplasm</location>
    </subcellularLocation>
</comment>
<dbReference type="Proteomes" id="UP000031163">
    <property type="component" value="Chromosome"/>
</dbReference>
<dbReference type="InterPro" id="IPR029028">
    <property type="entry name" value="Alpha/beta_knot_MTases"/>
</dbReference>
<comment type="catalytic activity">
    <reaction evidence="5">
        <text>pseudouridine(1915) in 23S rRNA + S-adenosyl-L-methionine = N(3)-methylpseudouridine(1915) in 23S rRNA + S-adenosyl-L-homocysteine + H(+)</text>
        <dbReference type="Rhea" id="RHEA:42752"/>
        <dbReference type="Rhea" id="RHEA-COMP:10221"/>
        <dbReference type="Rhea" id="RHEA-COMP:10222"/>
        <dbReference type="ChEBI" id="CHEBI:15378"/>
        <dbReference type="ChEBI" id="CHEBI:57856"/>
        <dbReference type="ChEBI" id="CHEBI:59789"/>
        <dbReference type="ChEBI" id="CHEBI:65314"/>
        <dbReference type="ChEBI" id="CHEBI:74486"/>
        <dbReference type="EC" id="2.1.1.177"/>
    </reaction>
</comment>
<dbReference type="CDD" id="cd18081">
    <property type="entry name" value="RlmH-like"/>
    <property type="match status" value="1"/>
</dbReference>
<protein>
    <recommendedName>
        <fullName evidence="5">Ribosomal RNA large subunit methyltransferase H</fullName>
        <ecNumber evidence="5">2.1.1.177</ecNumber>
    </recommendedName>
    <alternativeName>
        <fullName evidence="5">23S rRNA (pseudouridine1915-N3)-methyltransferase</fullName>
    </alternativeName>
    <alternativeName>
        <fullName evidence="5">23S rRNA m3Psi1915 methyltransferase</fullName>
    </alternativeName>
    <alternativeName>
        <fullName evidence="5">rRNA (pseudouridine-N3-)-methyltransferase RlmH</fullName>
    </alternativeName>
</protein>
<proteinExistence type="inferred from homology"/>
<dbReference type="GeneID" id="74431024"/>
<keyword evidence="5" id="KW-0698">rRNA processing</keyword>
<dbReference type="GO" id="GO:0005737">
    <property type="term" value="C:cytoplasm"/>
    <property type="evidence" value="ECO:0007669"/>
    <property type="project" value="UniProtKB-SubCell"/>
</dbReference>
<name>A0A0A8GZW8_9BACT</name>
<feature type="binding site" evidence="5">
    <location>
        <begin position="119"/>
        <end position="124"/>
    </location>
    <ligand>
        <name>S-adenosyl-L-methionine</name>
        <dbReference type="ChEBI" id="CHEBI:59789"/>
    </ligand>
</feature>
<dbReference type="HAMAP" id="MF_00658">
    <property type="entry name" value="23SrRNA_methyltr_H"/>
    <property type="match status" value="1"/>
</dbReference>
<evidence type="ECO:0000313" key="6">
    <source>
        <dbReference type="EMBL" id="AJC87207.1"/>
    </source>
</evidence>
<sequence>MQINLISIQKNNNDEFSKLDEYYCKLIKKFANFNDISIFNKKIANAQNINTNEAKKAYTQALLPYKKGFCVALDERGQEFTSIEFASFLQDKNEISFFIGGAYGFDKNFIDQMQQSIALSKMTMAHKFAKTMLLEQIYRAFCINTNHPYHK</sequence>
<evidence type="ECO:0000313" key="7">
    <source>
        <dbReference type="Proteomes" id="UP000031163"/>
    </source>
</evidence>
<dbReference type="PIRSF" id="PIRSF004505">
    <property type="entry name" value="MT_bac"/>
    <property type="match status" value="1"/>
</dbReference>
<dbReference type="InterPro" id="IPR003742">
    <property type="entry name" value="RlmH-like"/>
</dbReference>
<feature type="binding site" evidence="5">
    <location>
        <position position="73"/>
    </location>
    <ligand>
        <name>S-adenosyl-L-methionine</name>
        <dbReference type="ChEBI" id="CHEBI:59789"/>
    </ligand>
</feature>
<evidence type="ECO:0000256" key="2">
    <source>
        <dbReference type="ARBA" id="ARBA00022679"/>
    </source>
</evidence>
<evidence type="ECO:0000256" key="4">
    <source>
        <dbReference type="ARBA" id="ARBA00038303"/>
    </source>
</evidence>
<evidence type="ECO:0000256" key="1">
    <source>
        <dbReference type="ARBA" id="ARBA00022603"/>
    </source>
</evidence>
<evidence type="ECO:0000256" key="3">
    <source>
        <dbReference type="ARBA" id="ARBA00022691"/>
    </source>
</evidence>
<comment type="function">
    <text evidence="5">Specifically methylates the pseudouridine at position 1915 (m3Psi1915) in 23S rRNA.</text>
</comment>
<organism evidence="6 7">
    <name type="scientific">Campylobacter insulaenigrae NCTC 12927</name>
    <dbReference type="NCBI Taxonomy" id="1031564"/>
    <lineage>
        <taxon>Bacteria</taxon>
        <taxon>Pseudomonadati</taxon>
        <taxon>Campylobacterota</taxon>
        <taxon>Epsilonproteobacteria</taxon>
        <taxon>Campylobacterales</taxon>
        <taxon>Campylobacteraceae</taxon>
        <taxon>Campylobacter</taxon>
    </lineage>
</organism>
<dbReference type="EMBL" id="CP007770">
    <property type="protein sequence ID" value="AJC87207.1"/>
    <property type="molecule type" value="Genomic_DNA"/>
</dbReference>
<dbReference type="AlphaFoldDB" id="A0A0A8GZW8"/>
<comment type="subunit">
    <text evidence="5">Homodimer.</text>
</comment>
<comment type="similarity">
    <text evidence="4 5">Belongs to the RNA methyltransferase RlmH family.</text>
</comment>
<keyword evidence="1 5" id="KW-0489">Methyltransferase</keyword>
<dbReference type="Gene3D" id="3.40.1280.10">
    <property type="match status" value="1"/>
</dbReference>
<dbReference type="InterPro" id="IPR029026">
    <property type="entry name" value="tRNA_m1G_MTases_N"/>
</dbReference>
<dbReference type="SUPFAM" id="SSF75217">
    <property type="entry name" value="alpha/beta knot"/>
    <property type="match status" value="1"/>
</dbReference>
<dbReference type="RefSeq" id="WP_039649101.1">
    <property type="nucleotide sequence ID" value="NZ_CP007770.1"/>
</dbReference>
<gene>
    <name evidence="5" type="primary">rlmH</name>
    <name evidence="6" type="ORF">CINS_0203</name>
</gene>
<evidence type="ECO:0000256" key="5">
    <source>
        <dbReference type="HAMAP-Rule" id="MF_00658"/>
    </source>
</evidence>
<dbReference type="STRING" id="1031564.CINS_0203"/>
<feature type="binding site" evidence="5">
    <location>
        <position position="100"/>
    </location>
    <ligand>
        <name>S-adenosyl-L-methionine</name>
        <dbReference type="ChEBI" id="CHEBI:59789"/>
    </ligand>
</feature>
<reference evidence="6 7" key="1">
    <citation type="journal article" date="2014" name="Genome Biol. Evol.">
        <title>Comparative Genomics of the Campylobacter lari Group.</title>
        <authorList>
            <person name="Miller W.G."/>
            <person name="Yee E."/>
            <person name="Chapman M.H."/>
            <person name="Smith T.P."/>
            <person name="Bono J.L."/>
            <person name="Huynh S."/>
            <person name="Parker C.T."/>
            <person name="Vandamme P."/>
            <person name="Luong K."/>
            <person name="Korlach J."/>
        </authorList>
    </citation>
    <scope>NUCLEOTIDE SEQUENCE [LARGE SCALE GENOMIC DNA]</scope>
    <source>
        <strain evidence="6 7">NCTC 12927</strain>
    </source>
</reference>
<keyword evidence="2 5" id="KW-0808">Transferase</keyword>
<dbReference type="PANTHER" id="PTHR33603:SF1">
    <property type="entry name" value="RIBOSOMAL RNA LARGE SUBUNIT METHYLTRANSFERASE H"/>
    <property type="match status" value="1"/>
</dbReference>
<accession>A0A0A8GZW8</accession>
<dbReference type="PANTHER" id="PTHR33603">
    <property type="entry name" value="METHYLTRANSFERASE"/>
    <property type="match status" value="1"/>
</dbReference>
<keyword evidence="5" id="KW-0963">Cytoplasm</keyword>
<dbReference type="Pfam" id="PF02590">
    <property type="entry name" value="SPOUT_MTase"/>
    <property type="match status" value="1"/>
</dbReference>
<keyword evidence="3 5" id="KW-0949">S-adenosyl-L-methionine</keyword>
<dbReference type="HOGENOM" id="CLU_100552_2_1_7"/>
<dbReference type="EC" id="2.1.1.177" evidence="5"/>
<dbReference type="KEGG" id="cis:CINS_0203"/>